<evidence type="ECO:0000256" key="1">
    <source>
        <dbReference type="SAM" id="MobiDB-lite"/>
    </source>
</evidence>
<name>A0A5N6NQR0_9ASTR</name>
<sequence>MMNILLLAPLTNAFDIIIAIVRAGKTLRKITIQDESHHIIEITLWGEKATQIEKEGTIGQAPAITSTIGRYTCIATIEDIHEYRGWYYVLCPECKNKAYPQGNNFACVDHEIIGEPLFMYSINTIISDGSSSIEAVFFNEAVTNIIHISCRDMVIIHGNKNPKVLPDMIHSIKKTSKLLHVNMKKDRTIAVNRAEDTPTLASTSTQSLLPKTPDPKMLTIKRPLHEPSGDPRPATQRPKQ</sequence>
<feature type="domain" description="Replication factor A C-terminal" evidence="2">
    <location>
        <begin position="72"/>
        <end position="187"/>
    </location>
</feature>
<keyword evidence="4" id="KW-1185">Reference proteome</keyword>
<feature type="region of interest" description="Disordered" evidence="1">
    <location>
        <begin position="190"/>
        <end position="240"/>
    </location>
</feature>
<organism evidence="3 4">
    <name type="scientific">Mikania micrantha</name>
    <name type="common">bitter vine</name>
    <dbReference type="NCBI Taxonomy" id="192012"/>
    <lineage>
        <taxon>Eukaryota</taxon>
        <taxon>Viridiplantae</taxon>
        <taxon>Streptophyta</taxon>
        <taxon>Embryophyta</taxon>
        <taxon>Tracheophyta</taxon>
        <taxon>Spermatophyta</taxon>
        <taxon>Magnoliopsida</taxon>
        <taxon>eudicotyledons</taxon>
        <taxon>Gunneridae</taxon>
        <taxon>Pentapetalae</taxon>
        <taxon>asterids</taxon>
        <taxon>campanulids</taxon>
        <taxon>Asterales</taxon>
        <taxon>Asteraceae</taxon>
        <taxon>Asteroideae</taxon>
        <taxon>Heliantheae alliance</taxon>
        <taxon>Eupatorieae</taxon>
        <taxon>Mikania</taxon>
    </lineage>
</organism>
<dbReference type="OrthoDB" id="671687at2759"/>
<evidence type="ECO:0000313" key="3">
    <source>
        <dbReference type="EMBL" id="KAD4982602.1"/>
    </source>
</evidence>
<gene>
    <name evidence="3" type="ORF">E3N88_19273</name>
</gene>
<proteinExistence type="predicted"/>
<dbReference type="Proteomes" id="UP000326396">
    <property type="component" value="Linkage Group LG18"/>
</dbReference>
<evidence type="ECO:0000259" key="2">
    <source>
        <dbReference type="Pfam" id="PF08646"/>
    </source>
</evidence>
<dbReference type="SUPFAM" id="SSF50249">
    <property type="entry name" value="Nucleic acid-binding proteins"/>
    <property type="match status" value="2"/>
</dbReference>
<dbReference type="EMBL" id="SZYD01000010">
    <property type="protein sequence ID" value="KAD4982602.1"/>
    <property type="molecule type" value="Genomic_DNA"/>
</dbReference>
<dbReference type="Pfam" id="PF08646">
    <property type="entry name" value="Rep_fac-A_C"/>
    <property type="match status" value="1"/>
</dbReference>
<protein>
    <recommendedName>
        <fullName evidence="2">Replication factor A C-terminal domain-containing protein</fullName>
    </recommendedName>
</protein>
<reference evidence="3 4" key="1">
    <citation type="submission" date="2019-05" db="EMBL/GenBank/DDBJ databases">
        <title>Mikania micrantha, genome provides insights into the molecular mechanism of rapid growth.</title>
        <authorList>
            <person name="Liu B."/>
        </authorList>
    </citation>
    <scope>NUCLEOTIDE SEQUENCE [LARGE SCALE GENOMIC DNA]</scope>
    <source>
        <strain evidence="3">NLD-2019</strain>
        <tissue evidence="3">Leaf</tissue>
    </source>
</reference>
<dbReference type="PANTHER" id="PTHR47165">
    <property type="entry name" value="OS03G0429900 PROTEIN"/>
    <property type="match status" value="1"/>
</dbReference>
<dbReference type="InterPro" id="IPR013955">
    <property type="entry name" value="Rep_factor-A_C"/>
</dbReference>
<dbReference type="AlphaFoldDB" id="A0A5N6NQR0"/>
<evidence type="ECO:0000313" key="4">
    <source>
        <dbReference type="Proteomes" id="UP000326396"/>
    </source>
</evidence>
<dbReference type="InterPro" id="IPR012340">
    <property type="entry name" value="NA-bd_OB-fold"/>
</dbReference>
<dbReference type="PANTHER" id="PTHR47165:SF4">
    <property type="entry name" value="OS03G0429900 PROTEIN"/>
    <property type="match status" value="1"/>
</dbReference>
<dbReference type="Gene3D" id="2.40.50.140">
    <property type="entry name" value="Nucleic acid-binding proteins"/>
    <property type="match status" value="1"/>
</dbReference>
<feature type="compositionally biased region" description="Polar residues" evidence="1">
    <location>
        <begin position="199"/>
        <end position="209"/>
    </location>
</feature>
<comment type="caution">
    <text evidence="3">The sequence shown here is derived from an EMBL/GenBank/DDBJ whole genome shotgun (WGS) entry which is preliminary data.</text>
</comment>
<accession>A0A5N6NQR0</accession>